<dbReference type="Proteomes" id="UP000001064">
    <property type="component" value="Unassembled WGS sequence"/>
</dbReference>
<evidence type="ECO:0000313" key="4">
    <source>
        <dbReference type="Proteomes" id="UP000001064"/>
    </source>
</evidence>
<dbReference type="InterPro" id="IPR001279">
    <property type="entry name" value="Metallo-B-lactamas"/>
</dbReference>
<dbReference type="GO" id="GO:0070290">
    <property type="term" value="F:N-acylphosphatidylethanolamine-specific phospholipase D activity"/>
    <property type="evidence" value="ECO:0007669"/>
    <property type="project" value="InterPro"/>
</dbReference>
<dbReference type="PANTHER" id="PTHR15032:SF4">
    <property type="entry name" value="N-ACYL-PHOSPHATIDYLETHANOLAMINE-HYDROLYZING PHOSPHOLIPASE D"/>
    <property type="match status" value="1"/>
</dbReference>
<dbReference type="RefSeq" id="XP_003285062.1">
    <property type="nucleotide sequence ID" value="XM_003285014.1"/>
</dbReference>
<evidence type="ECO:0000313" key="3">
    <source>
        <dbReference type="EMBL" id="EGC38401.1"/>
    </source>
</evidence>
<name>F0ZCD1_DICPU</name>
<dbReference type="VEuPathDB" id="AmoebaDB:DICPUDRAFT_93840"/>
<dbReference type="FunCoup" id="F0ZCD1">
    <property type="interactions" value="8"/>
</dbReference>
<feature type="domain" description="Metallo-beta-lactamase" evidence="2">
    <location>
        <begin position="99"/>
        <end position="300"/>
    </location>
</feature>
<gene>
    <name evidence="3" type="ORF">DICPUDRAFT_93840</name>
</gene>
<dbReference type="InParanoid" id="F0ZCD1"/>
<dbReference type="SUPFAM" id="SSF56281">
    <property type="entry name" value="Metallo-hydrolase/oxidoreductase"/>
    <property type="match status" value="1"/>
</dbReference>
<dbReference type="OrthoDB" id="332863at2759"/>
<keyword evidence="4" id="KW-1185">Reference proteome</keyword>
<protein>
    <recommendedName>
        <fullName evidence="2">Metallo-beta-lactamase domain-containing protein</fullName>
    </recommendedName>
</protein>
<reference evidence="4" key="1">
    <citation type="journal article" date="2011" name="Genome Biol.">
        <title>Comparative genomics of the social amoebae Dictyostelium discoideum and Dictyostelium purpureum.</title>
        <authorList>
            <consortium name="US DOE Joint Genome Institute (JGI-PGF)"/>
            <person name="Sucgang R."/>
            <person name="Kuo A."/>
            <person name="Tian X."/>
            <person name="Salerno W."/>
            <person name="Parikh A."/>
            <person name="Feasley C.L."/>
            <person name="Dalin E."/>
            <person name="Tu H."/>
            <person name="Huang E."/>
            <person name="Barry K."/>
            <person name="Lindquist E."/>
            <person name="Shapiro H."/>
            <person name="Bruce D."/>
            <person name="Schmutz J."/>
            <person name="Salamov A."/>
            <person name="Fey P."/>
            <person name="Gaudet P."/>
            <person name="Anjard C."/>
            <person name="Babu M.M."/>
            <person name="Basu S."/>
            <person name="Bushmanova Y."/>
            <person name="van der Wel H."/>
            <person name="Katoh-Kurasawa M."/>
            <person name="Dinh C."/>
            <person name="Coutinho P.M."/>
            <person name="Saito T."/>
            <person name="Elias M."/>
            <person name="Schaap P."/>
            <person name="Kay R.R."/>
            <person name="Henrissat B."/>
            <person name="Eichinger L."/>
            <person name="Rivero F."/>
            <person name="Putnam N.H."/>
            <person name="West C.M."/>
            <person name="Loomis W.F."/>
            <person name="Chisholm R.L."/>
            <person name="Shaulsky G."/>
            <person name="Strassmann J.E."/>
            <person name="Queller D.C."/>
            <person name="Kuspa A."/>
            <person name="Grigoriev I.V."/>
        </authorList>
    </citation>
    <scope>NUCLEOTIDE SEQUENCE [LARGE SCALE GENOMIC DNA]</scope>
    <source>
        <strain evidence="4">QSDP1</strain>
    </source>
</reference>
<dbReference type="GeneID" id="10502224"/>
<evidence type="ECO:0000256" key="1">
    <source>
        <dbReference type="PIRSR" id="PIRSR038896-50"/>
    </source>
</evidence>
<dbReference type="Pfam" id="PF12706">
    <property type="entry name" value="Lactamase_B_2"/>
    <property type="match status" value="1"/>
</dbReference>
<dbReference type="KEGG" id="dpp:DICPUDRAFT_93840"/>
<dbReference type="InterPro" id="IPR036866">
    <property type="entry name" value="RibonucZ/Hydroxyglut_hydro"/>
</dbReference>
<dbReference type="GO" id="GO:0008270">
    <property type="term" value="F:zinc ion binding"/>
    <property type="evidence" value="ECO:0007669"/>
    <property type="project" value="InterPro"/>
</dbReference>
<dbReference type="EMBL" id="GL870977">
    <property type="protein sequence ID" value="EGC38401.1"/>
    <property type="molecule type" value="Genomic_DNA"/>
</dbReference>
<dbReference type="AlphaFoldDB" id="F0ZCD1"/>
<proteinExistence type="predicted"/>
<dbReference type="OMA" id="QHWTRRT"/>
<dbReference type="GO" id="GO:0005737">
    <property type="term" value="C:cytoplasm"/>
    <property type="evidence" value="ECO:0000318"/>
    <property type="project" value="GO_Central"/>
</dbReference>
<feature type="binding site" evidence="1">
    <location>
        <position position="146"/>
    </location>
    <ligand>
        <name>an N-acyl-1,2-diacyl-sn-glycero-3-phosphoethanolamine</name>
        <dbReference type="ChEBI" id="CHEBI:62537"/>
    </ligand>
</feature>
<dbReference type="PIRSF" id="PIRSF038896">
    <property type="entry name" value="NAPE-PLD"/>
    <property type="match status" value="1"/>
</dbReference>
<evidence type="ECO:0000259" key="2">
    <source>
        <dbReference type="Pfam" id="PF12706"/>
    </source>
</evidence>
<accession>F0ZCD1</accession>
<dbReference type="InterPro" id="IPR024884">
    <property type="entry name" value="NAPE-PLD"/>
</dbReference>
<dbReference type="PANTHER" id="PTHR15032">
    <property type="entry name" value="N-ACYL-PHOSPHATIDYLETHANOLAMINE-HYDROLYZING PHOSPHOLIPASE D"/>
    <property type="match status" value="1"/>
</dbReference>
<organism evidence="3 4">
    <name type="scientific">Dictyostelium purpureum</name>
    <name type="common">Slime mold</name>
    <dbReference type="NCBI Taxonomy" id="5786"/>
    <lineage>
        <taxon>Eukaryota</taxon>
        <taxon>Amoebozoa</taxon>
        <taxon>Evosea</taxon>
        <taxon>Eumycetozoa</taxon>
        <taxon>Dictyostelia</taxon>
        <taxon>Dictyosteliales</taxon>
        <taxon>Dictyosteliaceae</taxon>
        <taxon>Dictyostelium</taxon>
    </lineage>
</organism>
<dbReference type="Gene3D" id="3.60.15.10">
    <property type="entry name" value="Ribonuclease Z/Hydroxyacylglutathione hydrolase-like"/>
    <property type="match status" value="1"/>
</dbReference>
<sequence length="349" mass="40899">MEPINNSVEEFERIKSKLVNGRYENPFGHIVSTSEVFSWFRKRRQFHPIKPLTEHEKTVLHPVLKPDFQLLSSEYNHETTIRSTWIGHSTVLVQIEGYNFLTDPVWSERCTPFPSLPLGPARYTKPACKISELPKIDFVVISHTHYDHLDHNSVCEINKIFKPKFFVPFGMKQWFLDSGITDVEELDWWQETTFKDNLKLIYTPVNHSSQRGLLDKNKTLWGGWIVKGKHQSFYFAGDTAYNDKLFKVIGHHYGPFNFALIPIGAYDMVREFMRHNHIDPEEAVRIHKEIKSKRSFGVHWGTFILTCEPLLEPPKKLYEESQKQGLKENEFFVSKIGETNIQSENFKEL</sequence>
<dbReference type="eggNOG" id="KOG3798">
    <property type="taxonomic scope" value="Eukaryota"/>
</dbReference>
<feature type="binding site" evidence="1">
    <location>
        <position position="277"/>
    </location>
    <ligand>
        <name>an N-acyl-1,2-diacyl-sn-glycero-3-phosphoethanolamine</name>
        <dbReference type="ChEBI" id="CHEBI:62537"/>
    </ligand>
</feature>